<keyword evidence="4" id="KW-1185">Reference proteome</keyword>
<dbReference type="Gene3D" id="1.25.10.10">
    <property type="entry name" value="Leucine-rich Repeat Variant"/>
    <property type="match status" value="1"/>
</dbReference>
<dbReference type="AlphaFoldDB" id="A0A4S4N3I2"/>
<gene>
    <name evidence="3" type="ORF">EUX98_g676</name>
</gene>
<evidence type="ECO:0000313" key="3">
    <source>
        <dbReference type="EMBL" id="THH33559.1"/>
    </source>
</evidence>
<dbReference type="InterPro" id="IPR016024">
    <property type="entry name" value="ARM-type_fold"/>
</dbReference>
<evidence type="ECO:0000256" key="1">
    <source>
        <dbReference type="SAM" id="MobiDB-lite"/>
    </source>
</evidence>
<feature type="domain" description="TTI1 C-terminal TPR" evidence="2">
    <location>
        <begin position="72"/>
        <end position="351"/>
    </location>
</feature>
<dbReference type="InterPro" id="IPR057567">
    <property type="entry name" value="TPR_TTI1_C"/>
</dbReference>
<dbReference type="InterPro" id="IPR049362">
    <property type="entry name" value="TTI1_rpt"/>
</dbReference>
<feature type="region of interest" description="Disordered" evidence="1">
    <location>
        <begin position="118"/>
        <end position="154"/>
    </location>
</feature>
<name>A0A4S4N3I2_9APHY</name>
<comment type="caution">
    <text evidence="3">The sequence shown here is derived from an EMBL/GenBank/DDBJ whole genome shotgun (WGS) entry which is preliminary data.</text>
</comment>
<dbReference type="Proteomes" id="UP000308730">
    <property type="component" value="Unassembled WGS sequence"/>
</dbReference>
<dbReference type="PANTHER" id="PTHR18460:SF3">
    <property type="entry name" value="TELO2-INTERACTING PROTEIN 1 HOMOLOG"/>
    <property type="match status" value="1"/>
</dbReference>
<reference evidence="3 4" key="1">
    <citation type="submission" date="2019-02" db="EMBL/GenBank/DDBJ databases">
        <title>Genome sequencing of the rare red list fungi Antrodiella citrinella (Flaviporus citrinellus).</title>
        <authorList>
            <person name="Buettner E."/>
            <person name="Kellner H."/>
        </authorList>
    </citation>
    <scope>NUCLEOTIDE SEQUENCE [LARGE SCALE GENOMIC DNA]</scope>
    <source>
        <strain evidence="3 4">DSM 108506</strain>
    </source>
</reference>
<organism evidence="3 4">
    <name type="scientific">Antrodiella citrinella</name>
    <dbReference type="NCBI Taxonomy" id="2447956"/>
    <lineage>
        <taxon>Eukaryota</taxon>
        <taxon>Fungi</taxon>
        <taxon>Dikarya</taxon>
        <taxon>Basidiomycota</taxon>
        <taxon>Agaricomycotina</taxon>
        <taxon>Agaricomycetes</taxon>
        <taxon>Polyporales</taxon>
        <taxon>Steccherinaceae</taxon>
        <taxon>Antrodiella</taxon>
    </lineage>
</organism>
<protein>
    <recommendedName>
        <fullName evidence="2">TTI1 C-terminal TPR domain-containing protein</fullName>
    </recommendedName>
</protein>
<evidence type="ECO:0000313" key="4">
    <source>
        <dbReference type="Proteomes" id="UP000308730"/>
    </source>
</evidence>
<accession>A0A4S4N3I2</accession>
<proteinExistence type="predicted"/>
<dbReference type="OrthoDB" id="49511at2759"/>
<dbReference type="PANTHER" id="PTHR18460">
    <property type="entry name" value="TEL2 INTERACTING PROTEIN 1 TTI1 FAMILY MEMBER"/>
    <property type="match status" value="1"/>
</dbReference>
<dbReference type="GO" id="GO:0005737">
    <property type="term" value="C:cytoplasm"/>
    <property type="evidence" value="ECO:0007669"/>
    <property type="project" value="TreeGrafter"/>
</dbReference>
<sequence>MLLSNFDYGLDAVSRRLSRRWLDLDATSVLVILIRLVGRDVVQRAGDVVEECFDRLDEYHGYEVLVKGLMSVLAEVVEAIAADRDAQAPLQTGDAADKSHPRSMQGFLEWFTHRNDSNPSLDPDEDVGPVPQEAWGSPQQEEADATAPDPIETPPSTPTELLVQQIISRSLYFLTHDSRLIRARILTLLASAATVLPAALILPSIHHAWPFVLNRLADPEPFVVSAAATLIENLAIHFGDFMYGRIWDDVWPRFLYILRKLEMADSSNALSRRGPGAVGTESAYTHSHRLYRSLLRTMTAAIQGVQVKDDAVWDVIVAHRRFLHSEAHEELQSCARELYVRIGKKNEDAVWFALTATQDPLGGWTHLHEPQWNVTLNTELVLQNLRNT</sequence>
<dbReference type="SUPFAM" id="SSF48371">
    <property type="entry name" value="ARM repeat"/>
    <property type="match status" value="1"/>
</dbReference>
<dbReference type="EMBL" id="SGPM01000005">
    <property type="protein sequence ID" value="THH33559.1"/>
    <property type="molecule type" value="Genomic_DNA"/>
</dbReference>
<dbReference type="Pfam" id="PF24181">
    <property type="entry name" value="TPR_TTI1_C"/>
    <property type="match status" value="1"/>
</dbReference>
<dbReference type="InterPro" id="IPR052587">
    <property type="entry name" value="TELO2-interacting_protein_1"/>
</dbReference>
<dbReference type="Pfam" id="PF21547">
    <property type="entry name" value="TTI1"/>
    <property type="match status" value="1"/>
</dbReference>
<dbReference type="InterPro" id="IPR011989">
    <property type="entry name" value="ARM-like"/>
</dbReference>
<evidence type="ECO:0000259" key="2">
    <source>
        <dbReference type="Pfam" id="PF24181"/>
    </source>
</evidence>